<reference evidence="1" key="2">
    <citation type="journal article" date="2021" name="PeerJ">
        <title>Extensive microbial diversity within the chicken gut microbiome revealed by metagenomics and culture.</title>
        <authorList>
            <person name="Gilroy R."/>
            <person name="Ravi A."/>
            <person name="Getino M."/>
            <person name="Pursley I."/>
            <person name="Horton D.L."/>
            <person name="Alikhan N.F."/>
            <person name="Baker D."/>
            <person name="Gharbi K."/>
            <person name="Hall N."/>
            <person name="Watson M."/>
            <person name="Adriaenssens E.M."/>
            <person name="Foster-Nyarko E."/>
            <person name="Jarju S."/>
            <person name="Secka A."/>
            <person name="Antonio M."/>
            <person name="Oren A."/>
            <person name="Chaudhuri R.R."/>
            <person name="La Ragione R."/>
            <person name="Hildebrand F."/>
            <person name="Pallen M.J."/>
        </authorList>
    </citation>
    <scope>NUCLEOTIDE SEQUENCE</scope>
    <source>
        <strain evidence="1">6276</strain>
    </source>
</reference>
<organism evidence="1 2">
    <name type="scientific">Candidatus Scatousia excrementigallinarum</name>
    <dbReference type="NCBI Taxonomy" id="2840935"/>
    <lineage>
        <taxon>Bacteria</taxon>
        <taxon>Candidatus Scatousia</taxon>
    </lineage>
</organism>
<proteinExistence type="predicted"/>
<evidence type="ECO:0000313" key="1">
    <source>
        <dbReference type="EMBL" id="HIS35479.1"/>
    </source>
</evidence>
<protein>
    <submittedName>
        <fullName evidence="1">Cob(I)yrinic acid a,c-diamide adenosyltransferase</fullName>
    </submittedName>
</protein>
<sequence length="177" mass="19877">MLEHGYIQIYTGDGKGKTTASLGLALRALGHGWKVLIIQFTKGDSATSYGEIITSSKFLPNLDVVQFGMDRVCYSHNVCMDDFKEAKKGWEFAKKAINSGEYQLIILDEINICTAMNMIKVSEVKDALMHKPENLEIVLTGRYAHPELKAMAHLVTEMKPIKHYFDTGVMARQGIEY</sequence>
<gene>
    <name evidence="1" type="ORF">IAC10_02445</name>
</gene>
<dbReference type="SUPFAM" id="SSF52540">
    <property type="entry name" value="P-loop containing nucleoside triphosphate hydrolases"/>
    <property type="match status" value="1"/>
</dbReference>
<dbReference type="NCBIfam" id="NF004637">
    <property type="entry name" value="PRK05986.1"/>
    <property type="match status" value="1"/>
</dbReference>
<dbReference type="Proteomes" id="UP000823928">
    <property type="component" value="Unassembled WGS sequence"/>
</dbReference>
<evidence type="ECO:0000313" key="2">
    <source>
        <dbReference type="Proteomes" id="UP000823928"/>
    </source>
</evidence>
<dbReference type="GO" id="GO:0009236">
    <property type="term" value="P:cobalamin biosynthetic process"/>
    <property type="evidence" value="ECO:0007669"/>
    <property type="project" value="InterPro"/>
</dbReference>
<dbReference type="InterPro" id="IPR027417">
    <property type="entry name" value="P-loop_NTPase"/>
</dbReference>
<reference evidence="1" key="1">
    <citation type="submission" date="2020-10" db="EMBL/GenBank/DDBJ databases">
        <authorList>
            <person name="Gilroy R."/>
        </authorList>
    </citation>
    <scope>NUCLEOTIDE SEQUENCE</scope>
    <source>
        <strain evidence="1">6276</strain>
    </source>
</reference>
<dbReference type="AlphaFoldDB" id="A0A9D1JMF9"/>
<dbReference type="CDD" id="cd00561">
    <property type="entry name" value="CobA_ACA"/>
    <property type="match status" value="1"/>
</dbReference>
<comment type="caution">
    <text evidence="1">The sequence shown here is derived from an EMBL/GenBank/DDBJ whole genome shotgun (WGS) entry which is preliminary data.</text>
</comment>
<dbReference type="Gene3D" id="3.40.50.300">
    <property type="entry name" value="P-loop containing nucleotide triphosphate hydrolases"/>
    <property type="match status" value="1"/>
</dbReference>
<dbReference type="PIRSF" id="PIRSF015617">
    <property type="entry name" value="Adensltrnsf_CobA"/>
    <property type="match status" value="1"/>
</dbReference>
<accession>A0A9D1JMF9</accession>
<name>A0A9D1JMF9_9BACT</name>
<dbReference type="GO" id="GO:0005524">
    <property type="term" value="F:ATP binding"/>
    <property type="evidence" value="ECO:0007669"/>
    <property type="project" value="InterPro"/>
</dbReference>
<dbReference type="InterPro" id="IPR003724">
    <property type="entry name" value="CblAdoTrfase_CobA"/>
</dbReference>
<dbReference type="GO" id="GO:0008817">
    <property type="term" value="F:corrinoid adenosyltransferase activity"/>
    <property type="evidence" value="ECO:0007669"/>
    <property type="project" value="InterPro"/>
</dbReference>
<dbReference type="PANTHER" id="PTHR46638:SF1">
    <property type="entry name" value="CORRINOID ADENOSYLTRANSFERASE"/>
    <property type="match status" value="1"/>
</dbReference>
<dbReference type="EMBL" id="DVIU01000047">
    <property type="protein sequence ID" value="HIS35479.1"/>
    <property type="molecule type" value="Genomic_DNA"/>
</dbReference>
<dbReference type="PANTHER" id="PTHR46638">
    <property type="entry name" value="CORRINOID ADENOSYLTRANSFERASE"/>
    <property type="match status" value="1"/>
</dbReference>
<dbReference type="Pfam" id="PF02572">
    <property type="entry name" value="CobA_CobO_BtuR"/>
    <property type="match status" value="1"/>
</dbReference>